<gene>
    <name evidence="2" type="ORF">ATY89_05275</name>
    <name evidence="3" type="ORF">ATZ20_08295</name>
</gene>
<organism evidence="2 5">
    <name type="scientific">Sulfolobus acidocaldarius</name>
    <dbReference type="NCBI Taxonomy" id="2285"/>
    <lineage>
        <taxon>Archaea</taxon>
        <taxon>Thermoproteota</taxon>
        <taxon>Thermoprotei</taxon>
        <taxon>Sulfolobales</taxon>
        <taxon>Sulfolobaceae</taxon>
        <taxon>Sulfolobus</taxon>
    </lineage>
</organism>
<name>A0A0U3H478_9CREN</name>
<dbReference type="EMBL" id="CP013695">
    <property type="protein sequence ID" value="ALU32143.1"/>
    <property type="molecule type" value="Genomic_DNA"/>
</dbReference>
<sequence>MNKWRLLLIIGVSLLLIGVALGDFILSQSLKEIGIPPTSSYTVNKGLVLVENQQLAASPNNQVPITITSLTTDYTIVNSMTSVKSITIIQYPPLLNIIFGIIIVSLIIVLVAGLVILYNKLK</sequence>
<keyword evidence="1" id="KW-1133">Transmembrane helix</keyword>
<dbReference type="AlphaFoldDB" id="A0A0U3H478"/>
<dbReference type="Proteomes" id="UP000060043">
    <property type="component" value="Chromosome"/>
</dbReference>
<dbReference type="EMBL" id="CP013694">
    <property type="protein sequence ID" value="ALU29415.1"/>
    <property type="molecule type" value="Genomic_DNA"/>
</dbReference>
<keyword evidence="1" id="KW-0472">Membrane</keyword>
<proteinExistence type="predicted"/>
<feature type="transmembrane region" description="Helical" evidence="1">
    <location>
        <begin position="97"/>
        <end position="118"/>
    </location>
</feature>
<dbReference type="Proteomes" id="UP000065473">
    <property type="component" value="Chromosome"/>
</dbReference>
<accession>A0A0U3H478</accession>
<protein>
    <submittedName>
        <fullName evidence="2">Uncharacterized protein</fullName>
    </submittedName>
</protein>
<reference evidence="4 5" key="1">
    <citation type="submission" date="2015-12" db="EMBL/GenBank/DDBJ databases">
        <title>A stable core within a dynamic pangenome in Sulfolobus acidocaldarius.</title>
        <authorList>
            <person name="Anderson R."/>
            <person name="Kouris A."/>
            <person name="Seward C."/>
            <person name="Campbell K."/>
            <person name="Whitaker R."/>
        </authorList>
    </citation>
    <scope>NUCLEOTIDE SEQUENCE [LARGE SCALE GENOMIC DNA]</scope>
    <source>
        <strain evidence="2 5">GG12-C01-09</strain>
        <strain evidence="3 4">NG05B_CO5_07</strain>
    </source>
</reference>
<evidence type="ECO:0000313" key="2">
    <source>
        <dbReference type="EMBL" id="ALU29415.1"/>
    </source>
</evidence>
<keyword evidence="1" id="KW-0812">Transmembrane</keyword>
<dbReference type="RefSeq" id="WP_011277122.1">
    <property type="nucleotide sequence ID" value="NZ_BHWZ01000001.1"/>
</dbReference>
<dbReference type="GeneID" id="14550730"/>
<dbReference type="OMA" id="SITIIQY"/>
<dbReference type="PaxDb" id="1435377-SUSAZ_01020"/>
<dbReference type="STRING" id="1435377.SUSAZ_01020"/>
<evidence type="ECO:0000313" key="4">
    <source>
        <dbReference type="Proteomes" id="UP000060043"/>
    </source>
</evidence>
<evidence type="ECO:0000256" key="1">
    <source>
        <dbReference type="SAM" id="Phobius"/>
    </source>
</evidence>
<evidence type="ECO:0000313" key="5">
    <source>
        <dbReference type="Proteomes" id="UP000065473"/>
    </source>
</evidence>
<evidence type="ECO:0000313" key="3">
    <source>
        <dbReference type="EMBL" id="ALU32143.1"/>
    </source>
</evidence>